<dbReference type="InterPro" id="IPR054497">
    <property type="entry name" value="LPMO_AA14"/>
</dbReference>
<name>A0AAD9CSI8_PAPLA</name>
<evidence type="ECO:0000256" key="6">
    <source>
        <dbReference type="ARBA" id="ARBA00023002"/>
    </source>
</evidence>
<dbReference type="Pfam" id="PF22810">
    <property type="entry name" value="LPMO_AA14"/>
    <property type="match status" value="1"/>
</dbReference>
<organism evidence="13 14">
    <name type="scientific">Papiliotrema laurentii</name>
    <name type="common">Cryptococcus laurentii</name>
    <dbReference type="NCBI Taxonomy" id="5418"/>
    <lineage>
        <taxon>Eukaryota</taxon>
        <taxon>Fungi</taxon>
        <taxon>Dikarya</taxon>
        <taxon>Basidiomycota</taxon>
        <taxon>Agaricomycotina</taxon>
        <taxon>Tremellomycetes</taxon>
        <taxon>Tremellales</taxon>
        <taxon>Rhynchogastremaceae</taxon>
        <taxon>Papiliotrema</taxon>
    </lineage>
</organism>
<keyword evidence="7" id="KW-0186">Copper</keyword>
<evidence type="ECO:0000256" key="9">
    <source>
        <dbReference type="ARBA" id="ARBA00023157"/>
    </source>
</evidence>
<evidence type="ECO:0000313" key="13">
    <source>
        <dbReference type="EMBL" id="KAK1921139.1"/>
    </source>
</evidence>
<comment type="caution">
    <text evidence="13">The sequence shown here is derived from an EMBL/GenBank/DDBJ whole genome shotgun (WGS) entry which is preliminary data.</text>
</comment>
<evidence type="ECO:0000256" key="3">
    <source>
        <dbReference type="ARBA" id="ARBA00022525"/>
    </source>
</evidence>
<keyword evidence="5" id="KW-0732">Signal</keyword>
<evidence type="ECO:0000256" key="1">
    <source>
        <dbReference type="ARBA" id="ARBA00001973"/>
    </source>
</evidence>
<protein>
    <submittedName>
        <fullName evidence="13">Uncharacterized protein</fullName>
    </submittedName>
</protein>
<dbReference type="Proteomes" id="UP001182556">
    <property type="component" value="Unassembled WGS sequence"/>
</dbReference>
<comment type="subcellular location">
    <subcellularLocation>
        <location evidence="2">Secreted</location>
    </subcellularLocation>
</comment>
<dbReference type="EMBL" id="JAODAN010000011">
    <property type="protein sequence ID" value="KAK1921139.1"/>
    <property type="molecule type" value="Genomic_DNA"/>
</dbReference>
<accession>A0AAD9CSI8</accession>
<evidence type="ECO:0000256" key="5">
    <source>
        <dbReference type="ARBA" id="ARBA00022729"/>
    </source>
</evidence>
<keyword evidence="3" id="KW-0964">Secreted</keyword>
<evidence type="ECO:0000256" key="10">
    <source>
        <dbReference type="ARBA" id="ARBA00023180"/>
    </source>
</evidence>
<keyword evidence="4" id="KW-0479">Metal-binding</keyword>
<dbReference type="GO" id="GO:0005576">
    <property type="term" value="C:extracellular region"/>
    <property type="evidence" value="ECO:0007669"/>
    <property type="project" value="UniProtKB-SubCell"/>
</dbReference>
<keyword evidence="9" id="KW-1015">Disulfide bond</keyword>
<evidence type="ECO:0000256" key="12">
    <source>
        <dbReference type="SAM" id="MobiDB-lite"/>
    </source>
</evidence>
<evidence type="ECO:0000313" key="14">
    <source>
        <dbReference type="Proteomes" id="UP001182556"/>
    </source>
</evidence>
<keyword evidence="6" id="KW-0560">Oxidoreductase</keyword>
<comment type="cofactor">
    <cofactor evidence="1">
        <name>Cu(2+)</name>
        <dbReference type="ChEBI" id="CHEBI:29036"/>
    </cofactor>
</comment>
<evidence type="ECO:0000256" key="2">
    <source>
        <dbReference type="ARBA" id="ARBA00004613"/>
    </source>
</evidence>
<evidence type="ECO:0000256" key="4">
    <source>
        <dbReference type="ARBA" id="ARBA00022723"/>
    </source>
</evidence>
<keyword evidence="8" id="KW-0503">Monooxygenase</keyword>
<keyword evidence="14" id="KW-1185">Reference proteome</keyword>
<comment type="similarity">
    <text evidence="11">Belongs to the polysaccharide monooxygenase AA14 family.</text>
</comment>
<evidence type="ECO:0000256" key="11">
    <source>
        <dbReference type="ARBA" id="ARBA00046340"/>
    </source>
</evidence>
<proteinExistence type="inferred from homology"/>
<dbReference type="GO" id="GO:0004497">
    <property type="term" value="F:monooxygenase activity"/>
    <property type="evidence" value="ECO:0007669"/>
    <property type="project" value="UniProtKB-KW"/>
</dbReference>
<evidence type="ECO:0000256" key="7">
    <source>
        <dbReference type="ARBA" id="ARBA00023008"/>
    </source>
</evidence>
<feature type="compositionally biased region" description="Basic residues" evidence="12">
    <location>
        <begin position="295"/>
        <end position="309"/>
    </location>
</feature>
<sequence length="309" mass="33766">MWHESMFGLNWPNQATDKHQNYNSNAPITPLRAFDRLTTDKWFAHGYKAYPPAPGKFLELPAGGSLVAELACNRAFTTLRNPLEEMPLSDYACQEATGPLHAKVRIGEEADPSKFGGTALAIAYTSDAEAIQPGDMTVISINYTSVYLRETVYPIPADLGACPPGGCLCTWNWLHKATEGEGYGSEMYNVMFRCNVTGATTSNVLPLGQAAVPVLCEDDPSACVKGPKQPMYIYQADGNNMPMNPCPKIPPSYNMRYGFRDGAQSDLFSFGNHTTSIAASAPSSAISAIGQPPRPSHKTCKRKRRRQLY</sequence>
<reference evidence="13" key="1">
    <citation type="submission" date="2023-02" db="EMBL/GenBank/DDBJ databases">
        <title>Identification and recombinant expression of a fungal hydrolase from Papiliotrema laurentii that hydrolyzes apple cutin and clears colloidal polyester polyurethane.</title>
        <authorList>
            <consortium name="DOE Joint Genome Institute"/>
            <person name="Roman V.A."/>
            <person name="Bojanowski C."/>
            <person name="Crable B.R."/>
            <person name="Wagner D.N."/>
            <person name="Hung C.S."/>
            <person name="Nadeau L.J."/>
            <person name="Schratz L."/>
            <person name="Haridas S."/>
            <person name="Pangilinan J."/>
            <person name="Lipzen A."/>
            <person name="Na H."/>
            <person name="Yan M."/>
            <person name="Ng V."/>
            <person name="Grigoriev I.V."/>
            <person name="Spatafora J.W."/>
            <person name="Barlow D."/>
            <person name="Biffinger J."/>
            <person name="Kelley-Loughnane N."/>
            <person name="Varaljay V.A."/>
            <person name="Crookes-Goodson W.J."/>
        </authorList>
    </citation>
    <scope>NUCLEOTIDE SEQUENCE</scope>
    <source>
        <strain evidence="13">5307AH</strain>
    </source>
</reference>
<dbReference type="AlphaFoldDB" id="A0AAD9CSI8"/>
<evidence type="ECO:0000256" key="8">
    <source>
        <dbReference type="ARBA" id="ARBA00023033"/>
    </source>
</evidence>
<dbReference type="GO" id="GO:0046872">
    <property type="term" value="F:metal ion binding"/>
    <property type="evidence" value="ECO:0007669"/>
    <property type="project" value="UniProtKB-KW"/>
</dbReference>
<feature type="region of interest" description="Disordered" evidence="12">
    <location>
        <begin position="281"/>
        <end position="309"/>
    </location>
</feature>
<keyword evidence="10" id="KW-0325">Glycoprotein</keyword>
<gene>
    <name evidence="13" type="ORF">DB88DRAFT_548310</name>
</gene>